<sequence>MYNILEQSLEAMPKGGDCDNSVFDEDVAAYFCENPHLEPADADTSSCNSDSSSSSFCVSCFSSTALSSATDNTPTALNSTKRWRLDLELIFPPAEALPPSVLLASPCGARDPADRTFPKITVENAQEVLAADDDLDEENEIDEEILGLVARMHAIHADWAVAGSEEDALHWALIQADGDKVDPRPAPQEPHKADEEEQQGPLGHVAVEGPTTVQQPEVCEEDEDGERDEEDVQCNVEKLVAMLQRRDGAITAQQPQRQRGLLEAAEEETEELAVCSSPRNGNNAAAGGNSSGSSSSRTKRTAKSTARKLGSKIASRVKAAFRACLPCL</sequence>
<feature type="region of interest" description="Disordered" evidence="1">
    <location>
        <begin position="251"/>
        <end position="311"/>
    </location>
</feature>
<dbReference type="AlphaFoldDB" id="A0A9W6BED6"/>
<organism evidence="2 3">
    <name type="scientific">Pleodorina starrii</name>
    <dbReference type="NCBI Taxonomy" id="330485"/>
    <lineage>
        <taxon>Eukaryota</taxon>
        <taxon>Viridiplantae</taxon>
        <taxon>Chlorophyta</taxon>
        <taxon>core chlorophytes</taxon>
        <taxon>Chlorophyceae</taxon>
        <taxon>CS clade</taxon>
        <taxon>Chlamydomonadales</taxon>
        <taxon>Volvocaceae</taxon>
        <taxon>Pleodorina</taxon>
    </lineage>
</organism>
<feature type="compositionally biased region" description="Basic and acidic residues" evidence="1">
    <location>
        <begin position="179"/>
        <end position="194"/>
    </location>
</feature>
<reference evidence="2 3" key="1">
    <citation type="journal article" date="2023" name="Commun. Biol.">
        <title>Reorganization of the ancestral sex-determining regions during the evolution of trioecy in Pleodorina starrii.</title>
        <authorList>
            <person name="Takahashi K."/>
            <person name="Suzuki S."/>
            <person name="Kawai-Toyooka H."/>
            <person name="Yamamoto K."/>
            <person name="Hamaji T."/>
            <person name="Ootsuki R."/>
            <person name="Yamaguchi H."/>
            <person name="Kawachi M."/>
            <person name="Higashiyama T."/>
            <person name="Nozaki H."/>
        </authorList>
    </citation>
    <scope>NUCLEOTIDE SEQUENCE [LARGE SCALE GENOMIC DNA]</scope>
    <source>
        <strain evidence="2 3">NIES-4479</strain>
    </source>
</reference>
<comment type="caution">
    <text evidence="2">The sequence shown here is derived from an EMBL/GenBank/DDBJ whole genome shotgun (WGS) entry which is preliminary data.</text>
</comment>
<evidence type="ECO:0000313" key="2">
    <source>
        <dbReference type="EMBL" id="GLC50047.1"/>
    </source>
</evidence>
<dbReference type="EMBL" id="BRXU01000003">
    <property type="protein sequence ID" value="GLC50047.1"/>
    <property type="molecule type" value="Genomic_DNA"/>
</dbReference>
<feature type="compositionally biased region" description="Acidic residues" evidence="1">
    <location>
        <begin position="218"/>
        <end position="231"/>
    </location>
</feature>
<gene>
    <name evidence="2" type="primary">PLEST011060</name>
    <name evidence="2" type="ORF">PLESTB_000336500</name>
</gene>
<keyword evidence="3" id="KW-1185">Reference proteome</keyword>
<evidence type="ECO:0000256" key="1">
    <source>
        <dbReference type="SAM" id="MobiDB-lite"/>
    </source>
</evidence>
<feature type="compositionally biased region" description="Basic residues" evidence="1">
    <location>
        <begin position="297"/>
        <end position="310"/>
    </location>
</feature>
<evidence type="ECO:0000313" key="3">
    <source>
        <dbReference type="Proteomes" id="UP001165080"/>
    </source>
</evidence>
<protein>
    <submittedName>
        <fullName evidence="2">Uncharacterized protein</fullName>
    </submittedName>
</protein>
<feature type="region of interest" description="Disordered" evidence="1">
    <location>
        <begin position="179"/>
        <end position="231"/>
    </location>
</feature>
<dbReference type="Proteomes" id="UP001165080">
    <property type="component" value="Unassembled WGS sequence"/>
</dbReference>
<name>A0A9W6BED6_9CHLO</name>
<accession>A0A9W6BED6</accession>
<proteinExistence type="predicted"/>
<feature type="compositionally biased region" description="Low complexity" evidence="1">
    <location>
        <begin position="272"/>
        <end position="296"/>
    </location>
</feature>